<accession>A0AAE7BBY8</accession>
<dbReference type="AlphaFoldDB" id="A0AAE7BBY8"/>
<gene>
    <name evidence="2" type="ORF">AVENP_2242</name>
</gene>
<keyword evidence="1" id="KW-0732">Signal</keyword>
<proteinExistence type="predicted"/>
<evidence type="ECO:0000313" key="3">
    <source>
        <dbReference type="Proteomes" id="UP000503482"/>
    </source>
</evidence>
<evidence type="ECO:0000313" key="2">
    <source>
        <dbReference type="EMBL" id="QKF67770.1"/>
    </source>
</evidence>
<sequence>MKKYFILISLMISFSFSNLLADQWDGFFKTSGFPRKVVDNGSLVKGKLYDATVTYQISNNDGIKGNFENNDSAKVTITNKKGKVLSTNKFMTAPELRTWARQNFTDIFSSILGDNPQITKENIKELTNLASLVLLNGNLDK</sequence>
<feature type="chain" id="PRO_5042169725" evidence="1">
    <location>
        <begin position="22"/>
        <end position="141"/>
    </location>
</feature>
<evidence type="ECO:0000256" key="1">
    <source>
        <dbReference type="SAM" id="SignalP"/>
    </source>
</evidence>
<dbReference type="RefSeq" id="WP_128359327.1">
    <property type="nucleotide sequence ID" value="NZ_CP053840.1"/>
</dbReference>
<protein>
    <submittedName>
        <fullName evidence="2">Uncharacterized protein</fullName>
    </submittedName>
</protein>
<dbReference type="Proteomes" id="UP000503482">
    <property type="component" value="Chromosome"/>
</dbReference>
<dbReference type="EMBL" id="CP053840">
    <property type="protein sequence ID" value="QKF67770.1"/>
    <property type="molecule type" value="Genomic_DNA"/>
</dbReference>
<keyword evidence="3" id="KW-1185">Reference proteome</keyword>
<feature type="signal peptide" evidence="1">
    <location>
        <begin position="1"/>
        <end position="21"/>
    </location>
</feature>
<dbReference type="KEGG" id="avp:AVENP_2242"/>
<organism evidence="2 3">
    <name type="scientific">Arcobacter venerupis</name>
    <dbReference type="NCBI Taxonomy" id="1054033"/>
    <lineage>
        <taxon>Bacteria</taxon>
        <taxon>Pseudomonadati</taxon>
        <taxon>Campylobacterota</taxon>
        <taxon>Epsilonproteobacteria</taxon>
        <taxon>Campylobacterales</taxon>
        <taxon>Arcobacteraceae</taxon>
        <taxon>Arcobacter</taxon>
    </lineage>
</organism>
<name>A0AAE7BBY8_9BACT</name>
<reference evidence="2 3" key="1">
    <citation type="submission" date="2020-05" db="EMBL/GenBank/DDBJ databases">
        <title>Complete genome sequencing of Campylobacter and Arcobacter type strains.</title>
        <authorList>
            <person name="Miller W.G."/>
            <person name="Yee E."/>
        </authorList>
    </citation>
    <scope>NUCLEOTIDE SEQUENCE [LARGE SCALE GENOMIC DNA]</scope>
    <source>
        <strain evidence="2 3">LMG 26156</strain>
    </source>
</reference>